<gene>
    <name evidence="2" type="primary">cbiB_17</name>
    <name evidence="2" type="ORF">GALL_381590</name>
</gene>
<dbReference type="GO" id="GO:0009236">
    <property type="term" value="P:cobalamin biosynthetic process"/>
    <property type="evidence" value="ECO:0007669"/>
    <property type="project" value="UniProtKB-UniPathway"/>
</dbReference>
<dbReference type="AlphaFoldDB" id="A0A1J5QJH6"/>
<dbReference type="GO" id="GO:0005886">
    <property type="term" value="C:plasma membrane"/>
    <property type="evidence" value="ECO:0007669"/>
    <property type="project" value="TreeGrafter"/>
</dbReference>
<dbReference type="InterPro" id="IPR052966">
    <property type="entry name" value="Beta-lactamase_Reg"/>
</dbReference>
<dbReference type="NCBIfam" id="NF005792">
    <property type="entry name" value="PRK07630.1"/>
    <property type="match status" value="1"/>
</dbReference>
<sequence length="323" mass="35532">MAFFSVLLALLLEQVKPLGRLSIVYASRCALADFASRNFDAGERRHGLAAWFIAVLLPALLTLGVYIAAMRVSIFLAFGWNVLVLYFTLGFRQFSHYFTDISDALNHGDVPGARAILRQWKALDTLEMSADDVTQQTIEHALIAAQRYVLGVFFWFLLPLGPAGAVLYRMAEFTAGKWNAAGSDASPWLRDFAARAFRVLDWLPARLTAIGYAIVGNFEEAIDIWRNYARLWPESNSGAMLAAAAGAVGIRLGATAQPERPEPGEQPWARVIDAELQGPEPAPHMPGAAPVPAHLRSVVGLVWRSVLLWMLLLAVVTITMWVS</sequence>
<name>A0A1J5QJH6_9ZZZZ</name>
<keyword evidence="1" id="KW-0472">Membrane</keyword>
<feature type="transmembrane region" description="Helical" evidence="1">
    <location>
        <begin position="75"/>
        <end position="94"/>
    </location>
</feature>
<dbReference type="EMBL" id="MLJW01001110">
    <property type="protein sequence ID" value="OIQ80095.1"/>
    <property type="molecule type" value="Genomic_DNA"/>
</dbReference>
<feature type="transmembrane region" description="Helical" evidence="1">
    <location>
        <begin position="148"/>
        <end position="168"/>
    </location>
</feature>
<proteinExistence type="inferred from homology"/>
<keyword evidence="1" id="KW-1133">Transmembrane helix</keyword>
<reference evidence="2" key="1">
    <citation type="submission" date="2016-10" db="EMBL/GenBank/DDBJ databases">
        <title>Sequence of Gallionella enrichment culture.</title>
        <authorList>
            <person name="Poehlein A."/>
            <person name="Muehling M."/>
            <person name="Daniel R."/>
        </authorList>
    </citation>
    <scope>NUCLEOTIDE SEQUENCE</scope>
</reference>
<dbReference type="GO" id="GO:0048472">
    <property type="term" value="F:threonine-phosphate decarboxylase activity"/>
    <property type="evidence" value="ECO:0007669"/>
    <property type="project" value="InterPro"/>
</dbReference>
<dbReference type="Pfam" id="PF03186">
    <property type="entry name" value="CobD_Cbib"/>
    <property type="match status" value="1"/>
</dbReference>
<organism evidence="2">
    <name type="scientific">mine drainage metagenome</name>
    <dbReference type="NCBI Taxonomy" id="410659"/>
    <lineage>
        <taxon>unclassified sequences</taxon>
        <taxon>metagenomes</taxon>
        <taxon>ecological metagenomes</taxon>
    </lineage>
</organism>
<keyword evidence="1" id="KW-0812">Transmembrane</keyword>
<dbReference type="InterPro" id="IPR004485">
    <property type="entry name" value="Cobalamin_biosynth_CobD/CbiB"/>
</dbReference>
<feature type="transmembrane region" description="Helical" evidence="1">
    <location>
        <begin position="50"/>
        <end position="68"/>
    </location>
</feature>
<evidence type="ECO:0000256" key="1">
    <source>
        <dbReference type="SAM" id="Phobius"/>
    </source>
</evidence>
<evidence type="ECO:0000313" key="2">
    <source>
        <dbReference type="EMBL" id="OIQ80095.1"/>
    </source>
</evidence>
<dbReference type="PANTHER" id="PTHR38684:SF1">
    <property type="entry name" value="PROTEIN AMPE"/>
    <property type="match status" value="1"/>
</dbReference>
<feature type="transmembrane region" description="Helical" evidence="1">
    <location>
        <begin position="301"/>
        <end position="322"/>
    </location>
</feature>
<dbReference type="HAMAP" id="MF_00024">
    <property type="entry name" value="CobD_CbiB"/>
    <property type="match status" value="1"/>
</dbReference>
<dbReference type="UniPathway" id="UPA00148"/>
<dbReference type="PANTHER" id="PTHR38684">
    <property type="entry name" value="PROTEIN AMPE"/>
    <property type="match status" value="1"/>
</dbReference>
<accession>A0A1J5QJH6</accession>
<protein>
    <submittedName>
        <fullName evidence="2">Cobalamin biosynthesis protein CbiB</fullName>
    </submittedName>
</protein>
<comment type="caution">
    <text evidence="2">The sequence shown here is derived from an EMBL/GenBank/DDBJ whole genome shotgun (WGS) entry which is preliminary data.</text>
</comment>
<dbReference type="GO" id="GO:0046677">
    <property type="term" value="P:response to antibiotic"/>
    <property type="evidence" value="ECO:0007669"/>
    <property type="project" value="TreeGrafter"/>
</dbReference>